<dbReference type="Proteomes" id="UP001162483">
    <property type="component" value="Unassembled WGS sequence"/>
</dbReference>
<evidence type="ECO:0000313" key="2">
    <source>
        <dbReference type="Proteomes" id="UP001162483"/>
    </source>
</evidence>
<reference evidence="1" key="1">
    <citation type="submission" date="2023-05" db="EMBL/GenBank/DDBJ databases">
        <authorList>
            <person name="Stuckert A."/>
        </authorList>
    </citation>
    <scope>NUCLEOTIDE SEQUENCE</scope>
</reference>
<accession>A0ABN9EKS4</accession>
<gene>
    <name evidence="1" type="ORF">SPARVUS_LOCUS9932963</name>
</gene>
<organism evidence="1 2">
    <name type="scientific">Staurois parvus</name>
    <dbReference type="NCBI Taxonomy" id="386267"/>
    <lineage>
        <taxon>Eukaryota</taxon>
        <taxon>Metazoa</taxon>
        <taxon>Chordata</taxon>
        <taxon>Craniata</taxon>
        <taxon>Vertebrata</taxon>
        <taxon>Euteleostomi</taxon>
        <taxon>Amphibia</taxon>
        <taxon>Batrachia</taxon>
        <taxon>Anura</taxon>
        <taxon>Neobatrachia</taxon>
        <taxon>Ranoidea</taxon>
        <taxon>Ranidae</taxon>
        <taxon>Staurois</taxon>
    </lineage>
</organism>
<dbReference type="EMBL" id="CATNWA010015517">
    <property type="protein sequence ID" value="CAI9584086.1"/>
    <property type="molecule type" value="Genomic_DNA"/>
</dbReference>
<sequence length="52" mass="6104">MNPRSQCLLMLYFLGIPKRQSKVKTPMLLLVKCRKFVASMWDGLGEEQKQVY</sequence>
<proteinExistence type="predicted"/>
<keyword evidence="2" id="KW-1185">Reference proteome</keyword>
<protein>
    <submittedName>
        <fullName evidence="1">Uncharacterized protein</fullName>
    </submittedName>
</protein>
<comment type="caution">
    <text evidence="1">The sequence shown here is derived from an EMBL/GenBank/DDBJ whole genome shotgun (WGS) entry which is preliminary data.</text>
</comment>
<evidence type="ECO:0000313" key="1">
    <source>
        <dbReference type="EMBL" id="CAI9584086.1"/>
    </source>
</evidence>
<name>A0ABN9EKS4_9NEOB</name>